<dbReference type="PANTHER" id="PTHR22911:SF103">
    <property type="entry name" value="BLR2811 PROTEIN"/>
    <property type="match status" value="1"/>
</dbReference>
<name>A0ABU8TG86_9HYPH</name>
<feature type="transmembrane region" description="Helical" evidence="1">
    <location>
        <begin position="32"/>
        <end position="52"/>
    </location>
</feature>
<keyword evidence="1" id="KW-0812">Transmembrane</keyword>
<feature type="transmembrane region" description="Helical" evidence="1">
    <location>
        <begin position="204"/>
        <end position="225"/>
    </location>
</feature>
<comment type="caution">
    <text evidence="3">The sequence shown here is derived from an EMBL/GenBank/DDBJ whole genome shotgun (WGS) entry which is preliminary data.</text>
</comment>
<sequence>MAGQNEIKVPGGSAAGPVEVSASNGGFAQTSLTAIGLILLACLCFSGLDATAKYLSQSLPPLQIVWMRFVVHVVLALVLFRVWKNPKFFKTGRPVLQTVRAFTLLGSTVGNFMAVQYLQLAESMSILFAAPFVVTALAGPMLGEWAGMRRWAAIVVGFIGVIIVTQPGSGQMHWAAIYSVGALVCYALYALLTRKLAETDSSASMLLISAAVAASAMTPVGLSVWVEPPSLFHWGLLLSTGVYGCIGHWIFIHAHRLAPAPVLAPFIYVQIVWMVALGYLVFDDVPAISTLVGASVVVASGLYILYREQVRKN</sequence>
<keyword evidence="4" id="KW-1185">Reference proteome</keyword>
<feature type="transmembrane region" description="Helical" evidence="1">
    <location>
        <begin position="231"/>
        <end position="251"/>
    </location>
</feature>
<proteinExistence type="predicted"/>
<dbReference type="PANTHER" id="PTHR22911">
    <property type="entry name" value="ACYL-MALONYL CONDENSING ENZYME-RELATED"/>
    <property type="match status" value="1"/>
</dbReference>
<dbReference type="Pfam" id="PF00892">
    <property type="entry name" value="EamA"/>
    <property type="match status" value="2"/>
</dbReference>
<feature type="transmembrane region" description="Helical" evidence="1">
    <location>
        <begin position="95"/>
        <end position="118"/>
    </location>
</feature>
<feature type="domain" description="EamA" evidence="2">
    <location>
        <begin position="174"/>
        <end position="304"/>
    </location>
</feature>
<dbReference type="RefSeq" id="WP_340272677.1">
    <property type="nucleotide sequence ID" value="NZ_JBAKIA010000001.1"/>
</dbReference>
<dbReference type="EMBL" id="JBAKIA010000001">
    <property type="protein sequence ID" value="MEJ8473159.1"/>
    <property type="molecule type" value="Genomic_DNA"/>
</dbReference>
<reference evidence="3 4" key="1">
    <citation type="submission" date="2024-02" db="EMBL/GenBank/DDBJ databases">
        <title>Roseibium algae sp. nov., isolated from marine alga (Grateloupia sp.), showing potential in myo-inositol conversion.</title>
        <authorList>
            <person name="Wang Y."/>
        </authorList>
    </citation>
    <scope>NUCLEOTIDE SEQUENCE [LARGE SCALE GENOMIC DNA]</scope>
    <source>
        <strain evidence="3 4">H3510</strain>
    </source>
</reference>
<keyword evidence="1" id="KW-1133">Transmembrane helix</keyword>
<organism evidence="3 4">
    <name type="scientific">Roseibium algae</name>
    <dbReference type="NCBI Taxonomy" id="3123038"/>
    <lineage>
        <taxon>Bacteria</taxon>
        <taxon>Pseudomonadati</taxon>
        <taxon>Pseudomonadota</taxon>
        <taxon>Alphaproteobacteria</taxon>
        <taxon>Hyphomicrobiales</taxon>
        <taxon>Stappiaceae</taxon>
        <taxon>Roseibium</taxon>
    </lineage>
</organism>
<feature type="transmembrane region" description="Helical" evidence="1">
    <location>
        <begin position="150"/>
        <end position="168"/>
    </location>
</feature>
<evidence type="ECO:0000259" key="2">
    <source>
        <dbReference type="Pfam" id="PF00892"/>
    </source>
</evidence>
<protein>
    <submittedName>
        <fullName evidence="3">DMT family transporter</fullName>
    </submittedName>
</protein>
<gene>
    <name evidence="3" type="ORF">V6575_03595</name>
</gene>
<dbReference type="Proteomes" id="UP001385499">
    <property type="component" value="Unassembled WGS sequence"/>
</dbReference>
<feature type="transmembrane region" description="Helical" evidence="1">
    <location>
        <begin position="288"/>
        <end position="306"/>
    </location>
</feature>
<feature type="domain" description="EamA" evidence="2">
    <location>
        <begin position="34"/>
        <end position="165"/>
    </location>
</feature>
<feature type="transmembrane region" description="Helical" evidence="1">
    <location>
        <begin position="174"/>
        <end position="192"/>
    </location>
</feature>
<keyword evidence="1" id="KW-0472">Membrane</keyword>
<feature type="transmembrane region" description="Helical" evidence="1">
    <location>
        <begin position="263"/>
        <end position="282"/>
    </location>
</feature>
<feature type="transmembrane region" description="Helical" evidence="1">
    <location>
        <begin position="124"/>
        <end position="143"/>
    </location>
</feature>
<dbReference type="InterPro" id="IPR037185">
    <property type="entry name" value="EmrE-like"/>
</dbReference>
<evidence type="ECO:0000313" key="3">
    <source>
        <dbReference type="EMBL" id="MEJ8473159.1"/>
    </source>
</evidence>
<dbReference type="SUPFAM" id="SSF103481">
    <property type="entry name" value="Multidrug resistance efflux transporter EmrE"/>
    <property type="match status" value="2"/>
</dbReference>
<accession>A0ABU8TG86</accession>
<feature type="transmembrane region" description="Helical" evidence="1">
    <location>
        <begin position="64"/>
        <end position="83"/>
    </location>
</feature>
<evidence type="ECO:0000313" key="4">
    <source>
        <dbReference type="Proteomes" id="UP001385499"/>
    </source>
</evidence>
<dbReference type="InterPro" id="IPR000620">
    <property type="entry name" value="EamA_dom"/>
</dbReference>
<evidence type="ECO:0000256" key="1">
    <source>
        <dbReference type="SAM" id="Phobius"/>
    </source>
</evidence>